<gene>
    <name evidence="3" type="ORF">CD158_05840</name>
    <name evidence="2" type="ORF">QYH67_10255</name>
</gene>
<dbReference type="AlphaFoldDB" id="A0AAP8TT56"/>
<evidence type="ECO:0000313" key="4">
    <source>
        <dbReference type="Proteomes" id="UP000242470"/>
    </source>
</evidence>
<organism evidence="3 4">
    <name type="scientific">Staphylococcus auricularis</name>
    <dbReference type="NCBI Taxonomy" id="29379"/>
    <lineage>
        <taxon>Bacteria</taxon>
        <taxon>Bacillati</taxon>
        <taxon>Bacillota</taxon>
        <taxon>Bacilli</taxon>
        <taxon>Bacillales</taxon>
        <taxon>Staphylococcaceae</taxon>
        <taxon>Staphylococcus</taxon>
    </lineage>
</organism>
<accession>A0AAP8TT56</accession>
<keyword evidence="1" id="KW-0472">Membrane</keyword>
<dbReference type="RefSeq" id="WP_059106887.1">
    <property type="nucleotide sequence ID" value="NZ_AP024589.1"/>
</dbReference>
<dbReference type="EMBL" id="JAUHQC010000013">
    <property type="protein sequence ID" value="MDN4533933.1"/>
    <property type="molecule type" value="Genomic_DNA"/>
</dbReference>
<keyword evidence="1" id="KW-0812">Transmembrane</keyword>
<reference evidence="3 4" key="1">
    <citation type="submission" date="2017-08" db="EMBL/GenBank/DDBJ databases">
        <title>Draft genome sequences of 64 type strains of genus Staph aureus.</title>
        <authorList>
            <person name="Cole K."/>
            <person name="Golubchik T."/>
            <person name="Russell J."/>
            <person name="Foster D."/>
            <person name="Llewelyn M."/>
            <person name="Wilson D."/>
            <person name="Crook D."/>
            <person name="Paul J."/>
        </authorList>
    </citation>
    <scope>NUCLEOTIDE SEQUENCE [LARGE SCALE GENOMIC DNA]</scope>
    <source>
        <strain evidence="3 4">NCTC 12101</strain>
    </source>
</reference>
<reference evidence="2" key="2">
    <citation type="submission" date="2023-07" db="EMBL/GenBank/DDBJ databases">
        <title>Evaluation of the beneficial properties of pineapple isolates.</title>
        <authorList>
            <person name="Adefiranye O."/>
        </authorList>
    </citation>
    <scope>NUCLEOTIDE SEQUENCE</scope>
    <source>
        <strain evidence="2">PAPLE_T1</strain>
    </source>
</reference>
<proteinExistence type="predicted"/>
<dbReference type="Proteomes" id="UP000242470">
    <property type="component" value="Unassembled WGS sequence"/>
</dbReference>
<dbReference type="GeneID" id="64982780"/>
<feature type="transmembrane region" description="Helical" evidence="1">
    <location>
        <begin position="12"/>
        <end position="33"/>
    </location>
</feature>
<comment type="caution">
    <text evidence="3">The sequence shown here is derived from an EMBL/GenBank/DDBJ whole genome shotgun (WGS) entry which is preliminary data.</text>
</comment>
<feature type="transmembrane region" description="Helical" evidence="1">
    <location>
        <begin position="53"/>
        <end position="75"/>
    </location>
</feature>
<protein>
    <submittedName>
        <fullName evidence="3">Uncharacterized protein</fullName>
    </submittedName>
</protein>
<sequence>MRKLLFAIKDALIVLVGTFIIALMLSFINAELSNNVVYDTLGKLDVIQIFDDTTANGVITLGVILSLITFIYVLVIRRDDD</sequence>
<dbReference type="Proteomes" id="UP001171687">
    <property type="component" value="Unassembled WGS sequence"/>
</dbReference>
<evidence type="ECO:0000256" key="1">
    <source>
        <dbReference type="SAM" id="Phobius"/>
    </source>
</evidence>
<name>A0AAP8TT56_9STAP</name>
<dbReference type="EMBL" id="PPQW01000028">
    <property type="protein sequence ID" value="PNZ67562.1"/>
    <property type="molecule type" value="Genomic_DNA"/>
</dbReference>
<evidence type="ECO:0000313" key="2">
    <source>
        <dbReference type="EMBL" id="MDN4533933.1"/>
    </source>
</evidence>
<evidence type="ECO:0000313" key="3">
    <source>
        <dbReference type="EMBL" id="PNZ67562.1"/>
    </source>
</evidence>
<keyword evidence="1" id="KW-1133">Transmembrane helix</keyword>